<name>A0A3N1XRV6_9FIRM</name>
<dbReference type="InterPro" id="IPR016032">
    <property type="entry name" value="Sig_transdc_resp-reg_C-effctor"/>
</dbReference>
<dbReference type="InterPro" id="IPR039420">
    <property type="entry name" value="WalR-like"/>
</dbReference>
<evidence type="ECO:0000256" key="1">
    <source>
        <dbReference type="ARBA" id="ARBA00018672"/>
    </source>
</evidence>
<keyword evidence="4" id="KW-0805">Transcription regulation</keyword>
<dbReference type="GO" id="GO:0032993">
    <property type="term" value="C:protein-DNA complex"/>
    <property type="evidence" value="ECO:0007669"/>
    <property type="project" value="TreeGrafter"/>
</dbReference>
<dbReference type="SUPFAM" id="SSF52172">
    <property type="entry name" value="CheY-like"/>
    <property type="match status" value="1"/>
</dbReference>
<dbReference type="Pfam" id="PF00072">
    <property type="entry name" value="Response_reg"/>
    <property type="match status" value="1"/>
</dbReference>
<dbReference type="InterPro" id="IPR011006">
    <property type="entry name" value="CheY-like_superfamily"/>
</dbReference>
<dbReference type="PROSITE" id="PS51755">
    <property type="entry name" value="OMPR_PHOB"/>
    <property type="match status" value="1"/>
</dbReference>
<dbReference type="Gene3D" id="1.10.10.10">
    <property type="entry name" value="Winged helix-like DNA-binding domain superfamily/Winged helix DNA-binding domain"/>
    <property type="match status" value="1"/>
</dbReference>
<dbReference type="PANTHER" id="PTHR48111">
    <property type="entry name" value="REGULATOR OF RPOS"/>
    <property type="match status" value="1"/>
</dbReference>
<feature type="domain" description="Response regulatory" evidence="10">
    <location>
        <begin position="4"/>
        <end position="117"/>
    </location>
</feature>
<dbReference type="OrthoDB" id="9790442at2"/>
<dbReference type="Pfam" id="PF00486">
    <property type="entry name" value="Trans_reg_C"/>
    <property type="match status" value="1"/>
</dbReference>
<dbReference type="GO" id="GO:0000156">
    <property type="term" value="F:phosphorelay response regulator activity"/>
    <property type="evidence" value="ECO:0007669"/>
    <property type="project" value="TreeGrafter"/>
</dbReference>
<evidence type="ECO:0000259" key="11">
    <source>
        <dbReference type="PROSITE" id="PS51755"/>
    </source>
</evidence>
<feature type="domain" description="OmpR/PhoB-type" evidence="11">
    <location>
        <begin position="130"/>
        <end position="227"/>
    </location>
</feature>
<gene>
    <name evidence="12" type="ORF">EDD66_103302</name>
</gene>
<comment type="caution">
    <text evidence="12">The sequence shown here is derived from an EMBL/GenBank/DDBJ whole genome shotgun (WGS) entry which is preliminary data.</text>
</comment>
<dbReference type="Gene3D" id="3.40.50.2300">
    <property type="match status" value="1"/>
</dbReference>
<dbReference type="PROSITE" id="PS50110">
    <property type="entry name" value="RESPONSE_REGULATORY"/>
    <property type="match status" value="1"/>
</dbReference>
<organism evidence="12 13">
    <name type="scientific">Mobilisporobacter senegalensis</name>
    <dbReference type="NCBI Taxonomy" id="1329262"/>
    <lineage>
        <taxon>Bacteria</taxon>
        <taxon>Bacillati</taxon>
        <taxon>Bacillota</taxon>
        <taxon>Clostridia</taxon>
        <taxon>Lachnospirales</taxon>
        <taxon>Lachnospiraceae</taxon>
        <taxon>Mobilisporobacter</taxon>
    </lineage>
</organism>
<evidence type="ECO:0000256" key="6">
    <source>
        <dbReference type="ARBA" id="ARBA00023163"/>
    </source>
</evidence>
<dbReference type="CDD" id="cd17574">
    <property type="entry name" value="REC_OmpR"/>
    <property type="match status" value="1"/>
</dbReference>
<dbReference type="PANTHER" id="PTHR48111:SF40">
    <property type="entry name" value="PHOSPHATE REGULON TRANSCRIPTIONAL REGULATORY PROTEIN PHOB"/>
    <property type="match status" value="1"/>
</dbReference>
<evidence type="ECO:0000256" key="9">
    <source>
        <dbReference type="PROSITE-ProRule" id="PRU01091"/>
    </source>
</evidence>
<evidence type="ECO:0000256" key="8">
    <source>
        <dbReference type="PROSITE-ProRule" id="PRU00169"/>
    </source>
</evidence>
<dbReference type="RefSeq" id="WP_123608805.1">
    <property type="nucleotide sequence ID" value="NZ_RJVG01000003.1"/>
</dbReference>
<dbReference type="Gene3D" id="6.10.250.690">
    <property type="match status" value="1"/>
</dbReference>
<evidence type="ECO:0000256" key="2">
    <source>
        <dbReference type="ARBA" id="ARBA00022553"/>
    </source>
</evidence>
<evidence type="ECO:0000256" key="4">
    <source>
        <dbReference type="ARBA" id="ARBA00023015"/>
    </source>
</evidence>
<dbReference type="InterPro" id="IPR001867">
    <property type="entry name" value="OmpR/PhoB-type_DNA-bd"/>
</dbReference>
<evidence type="ECO:0000313" key="12">
    <source>
        <dbReference type="EMBL" id="ROR29365.1"/>
    </source>
</evidence>
<protein>
    <recommendedName>
        <fullName evidence="1">Stage 0 sporulation protein A homolog</fullName>
    </recommendedName>
</protein>
<evidence type="ECO:0000256" key="5">
    <source>
        <dbReference type="ARBA" id="ARBA00023125"/>
    </source>
</evidence>
<evidence type="ECO:0000256" key="7">
    <source>
        <dbReference type="ARBA" id="ARBA00024867"/>
    </source>
</evidence>
<dbReference type="FunFam" id="3.40.50.2300:FF:000001">
    <property type="entry name" value="DNA-binding response regulator PhoB"/>
    <property type="match status" value="1"/>
</dbReference>
<dbReference type="SMART" id="SM00448">
    <property type="entry name" value="REC"/>
    <property type="match status" value="1"/>
</dbReference>
<keyword evidence="3" id="KW-0902">Two-component regulatory system</keyword>
<evidence type="ECO:0000259" key="10">
    <source>
        <dbReference type="PROSITE" id="PS50110"/>
    </source>
</evidence>
<dbReference type="InterPro" id="IPR036388">
    <property type="entry name" value="WH-like_DNA-bd_sf"/>
</dbReference>
<proteinExistence type="predicted"/>
<dbReference type="GO" id="GO:0000976">
    <property type="term" value="F:transcription cis-regulatory region binding"/>
    <property type="evidence" value="ECO:0007669"/>
    <property type="project" value="TreeGrafter"/>
</dbReference>
<dbReference type="Proteomes" id="UP000273083">
    <property type="component" value="Unassembled WGS sequence"/>
</dbReference>
<dbReference type="EMBL" id="RJVG01000003">
    <property type="protein sequence ID" value="ROR29365.1"/>
    <property type="molecule type" value="Genomic_DNA"/>
</dbReference>
<accession>A0A3N1XRV6</accession>
<evidence type="ECO:0000313" key="13">
    <source>
        <dbReference type="Proteomes" id="UP000273083"/>
    </source>
</evidence>
<keyword evidence="6" id="KW-0804">Transcription</keyword>
<dbReference type="SMART" id="SM00862">
    <property type="entry name" value="Trans_reg_C"/>
    <property type="match status" value="1"/>
</dbReference>
<feature type="modified residue" description="4-aspartylphosphate" evidence="8">
    <location>
        <position position="53"/>
    </location>
</feature>
<dbReference type="InterPro" id="IPR001789">
    <property type="entry name" value="Sig_transdc_resp-reg_receiver"/>
</dbReference>
<dbReference type="SUPFAM" id="SSF46894">
    <property type="entry name" value="C-terminal effector domain of the bipartite response regulators"/>
    <property type="match status" value="1"/>
</dbReference>
<dbReference type="CDD" id="cd00383">
    <property type="entry name" value="trans_reg_C"/>
    <property type="match status" value="1"/>
</dbReference>
<dbReference type="FunFam" id="1.10.10.10:FF:000018">
    <property type="entry name" value="DNA-binding response regulator ResD"/>
    <property type="match status" value="1"/>
</dbReference>
<keyword evidence="2 8" id="KW-0597">Phosphoprotein</keyword>
<dbReference type="GO" id="GO:0005829">
    <property type="term" value="C:cytosol"/>
    <property type="evidence" value="ECO:0007669"/>
    <property type="project" value="TreeGrafter"/>
</dbReference>
<feature type="DNA-binding region" description="OmpR/PhoB-type" evidence="9">
    <location>
        <begin position="130"/>
        <end position="227"/>
    </location>
</feature>
<keyword evidence="13" id="KW-1185">Reference proteome</keyword>
<dbReference type="GO" id="GO:0006355">
    <property type="term" value="P:regulation of DNA-templated transcription"/>
    <property type="evidence" value="ECO:0007669"/>
    <property type="project" value="InterPro"/>
</dbReference>
<evidence type="ECO:0000256" key="3">
    <source>
        <dbReference type="ARBA" id="ARBA00023012"/>
    </source>
</evidence>
<keyword evidence="5 9" id="KW-0238">DNA-binding</keyword>
<dbReference type="AlphaFoldDB" id="A0A3N1XRV6"/>
<sequence length="229" mass="26434">MADKVLIVEDEKELAEILGEYLSVEGYKVSLAFDGEKGIEEIDDFKPDLVLLDIMLPKVDGMTICKKIRETSDIPIIMLSAKNGEMDKVICLGIGADDYVTKPFSPLELVARVKAHLRRFDKMPRTLYDKGGLQIGQLTFYKESYVARIKEKEIDFTTKEFEVLYFFAVHHNQVFSKEQIYENVWGLNEYGDISSVAVYIKRIREKLREYDLDYIKTVWGAGYKLSIME</sequence>
<reference evidence="12 13" key="1">
    <citation type="submission" date="2018-11" db="EMBL/GenBank/DDBJ databases">
        <title>Genomic Encyclopedia of Type Strains, Phase IV (KMG-IV): sequencing the most valuable type-strain genomes for metagenomic binning, comparative biology and taxonomic classification.</title>
        <authorList>
            <person name="Goeker M."/>
        </authorList>
    </citation>
    <scope>NUCLEOTIDE SEQUENCE [LARGE SCALE GENOMIC DNA]</scope>
    <source>
        <strain evidence="12 13">DSM 26537</strain>
    </source>
</reference>
<comment type="function">
    <text evidence="7">May play the central regulatory role in sporulation. It may be an element of the effector pathway responsible for the activation of sporulation genes in response to nutritional stress. Spo0A may act in concert with spo0H (a sigma factor) to control the expression of some genes that are critical to the sporulation process.</text>
</comment>